<reference evidence="3 4" key="1">
    <citation type="submission" date="2023-03" db="EMBL/GenBank/DDBJ databases">
        <title>WGS of Gossypium arboreum.</title>
        <authorList>
            <person name="Yu D."/>
        </authorList>
    </citation>
    <scope>NUCLEOTIDE SEQUENCE [LARGE SCALE GENOMIC DNA]</scope>
    <source>
        <tissue evidence="3">Leaf</tissue>
    </source>
</reference>
<evidence type="ECO:0000259" key="2">
    <source>
        <dbReference type="Pfam" id="PF14111"/>
    </source>
</evidence>
<dbReference type="InterPro" id="IPR040256">
    <property type="entry name" value="At4g02000-like"/>
</dbReference>
<feature type="compositionally biased region" description="Basic and acidic residues" evidence="1">
    <location>
        <begin position="23"/>
        <end position="32"/>
    </location>
</feature>
<dbReference type="PANTHER" id="PTHR31286:SF173">
    <property type="entry name" value="DUF4283 DOMAIN-CONTAINING PROTEIN"/>
    <property type="match status" value="1"/>
</dbReference>
<protein>
    <recommendedName>
        <fullName evidence="2">DUF4283 domain-containing protein</fullName>
    </recommendedName>
</protein>
<dbReference type="PANTHER" id="PTHR31286">
    <property type="entry name" value="GLYCINE-RICH CELL WALL STRUCTURAL PROTEIN 1.8-LIKE"/>
    <property type="match status" value="1"/>
</dbReference>
<feature type="region of interest" description="Disordered" evidence="1">
    <location>
        <begin position="549"/>
        <end position="576"/>
    </location>
</feature>
<organism evidence="3 4">
    <name type="scientific">Gossypium arboreum</name>
    <name type="common">Tree cotton</name>
    <name type="synonym">Gossypium nanking</name>
    <dbReference type="NCBI Taxonomy" id="29729"/>
    <lineage>
        <taxon>Eukaryota</taxon>
        <taxon>Viridiplantae</taxon>
        <taxon>Streptophyta</taxon>
        <taxon>Embryophyta</taxon>
        <taxon>Tracheophyta</taxon>
        <taxon>Spermatophyta</taxon>
        <taxon>Magnoliopsida</taxon>
        <taxon>eudicotyledons</taxon>
        <taxon>Gunneridae</taxon>
        <taxon>Pentapetalae</taxon>
        <taxon>rosids</taxon>
        <taxon>malvids</taxon>
        <taxon>Malvales</taxon>
        <taxon>Malvaceae</taxon>
        <taxon>Malvoideae</taxon>
        <taxon>Gossypium</taxon>
    </lineage>
</organism>
<feature type="region of interest" description="Disordered" evidence="1">
    <location>
        <begin position="1"/>
        <end position="32"/>
    </location>
</feature>
<sequence>MSKERSLAQPSSANGDMGDPGSIEDRTTKKVRFKDGLEDDSVDMIVDSVISPTPSWKDKLLGGESASFELERDVSAVGVDDGCNGDFDLLTDDVQISIVNGIPAINFFDRVKDILLKEMELTVVIKLLGRSIGYNTLHNRISSLWKPISQFHLMDIENGYFLVRFLNKTDYDRILSQGPWIIFGQYLTVQPWTKDFNPLQPYPTVVLAWIRLPGLPGYMFHRQIVEVVGGLIGKVVKLNLQTDKRTRGRFARFVVFINLAKPLVSQVLVDGAVQRVEYEALPTVCFGCGRYGHVRYLCQTVALDNNYDRLPETTKEVLETDGGGVVEETRPEFGPWMLVERRSGHGKRVGKVNTDRDMRVTDGAKSRKETGKSRFEVLNKAREMSEIYAGESVSMKGAATSSGANFRDRGNNLRDMGSRPVMDLGFKANSGSSPTRATTTGAIIGTELGRLPGELAKEVDSFILSGQAALGNRPLPGISSHHVNSLNDVVLDQANRRDFSNKVREISNGKNVDNLVAHFNPAFEGSRGTPVIISDEVLDPGKHTAITFKDSSHRKEKSNSAKSSRGNFGEGTLISR</sequence>
<evidence type="ECO:0000256" key="1">
    <source>
        <dbReference type="SAM" id="MobiDB-lite"/>
    </source>
</evidence>
<proteinExistence type="predicted"/>
<comment type="caution">
    <text evidence="3">The sequence shown here is derived from an EMBL/GenBank/DDBJ whole genome shotgun (WGS) entry which is preliminary data.</text>
</comment>
<keyword evidence="4" id="KW-1185">Reference proteome</keyword>
<feature type="compositionally biased region" description="Basic and acidic residues" evidence="1">
    <location>
        <begin position="550"/>
        <end position="559"/>
    </location>
</feature>
<dbReference type="EMBL" id="JARKNE010000006">
    <property type="protein sequence ID" value="KAK5825106.1"/>
    <property type="molecule type" value="Genomic_DNA"/>
</dbReference>
<dbReference type="Proteomes" id="UP001358586">
    <property type="component" value="Chromosome 6"/>
</dbReference>
<evidence type="ECO:0000313" key="3">
    <source>
        <dbReference type="EMBL" id="KAK5825106.1"/>
    </source>
</evidence>
<dbReference type="Pfam" id="PF14111">
    <property type="entry name" value="DUF4283"/>
    <property type="match status" value="1"/>
</dbReference>
<name>A0ABR0PKZ9_GOSAR</name>
<dbReference type="InterPro" id="IPR025558">
    <property type="entry name" value="DUF4283"/>
</dbReference>
<evidence type="ECO:0000313" key="4">
    <source>
        <dbReference type="Proteomes" id="UP001358586"/>
    </source>
</evidence>
<accession>A0ABR0PKZ9</accession>
<feature type="domain" description="DUF4283" evidence="2">
    <location>
        <begin position="118"/>
        <end position="199"/>
    </location>
</feature>
<gene>
    <name evidence="3" type="ORF">PVK06_019910</name>
</gene>